<dbReference type="InterPro" id="IPR003783">
    <property type="entry name" value="Regulatory_RecX"/>
</dbReference>
<dbReference type="GO" id="GO:0006282">
    <property type="term" value="P:regulation of DNA repair"/>
    <property type="evidence" value="ECO:0007669"/>
    <property type="project" value="UniProtKB-UniRule"/>
</dbReference>
<evidence type="ECO:0000313" key="9">
    <source>
        <dbReference type="EMBL" id="RKP49508.1"/>
    </source>
</evidence>
<evidence type="ECO:0000259" key="7">
    <source>
        <dbReference type="Pfam" id="PF02631"/>
    </source>
</evidence>
<dbReference type="InterPro" id="IPR036388">
    <property type="entry name" value="WH-like_DNA-bd_sf"/>
</dbReference>
<dbReference type="InterPro" id="IPR053924">
    <property type="entry name" value="RecX_HTH_2nd"/>
</dbReference>
<accession>A0A494XG51</accession>
<dbReference type="OrthoDB" id="5295441at2"/>
<dbReference type="PANTHER" id="PTHR33602:SF1">
    <property type="entry name" value="REGULATORY PROTEIN RECX FAMILY PROTEIN"/>
    <property type="match status" value="1"/>
</dbReference>
<feature type="region of interest" description="Disordered" evidence="6">
    <location>
        <begin position="1"/>
        <end position="70"/>
    </location>
</feature>
<organism evidence="9 10">
    <name type="scientific">Trinickia fusca</name>
    <dbReference type="NCBI Taxonomy" id="2419777"/>
    <lineage>
        <taxon>Bacteria</taxon>
        <taxon>Pseudomonadati</taxon>
        <taxon>Pseudomonadota</taxon>
        <taxon>Betaproteobacteria</taxon>
        <taxon>Burkholderiales</taxon>
        <taxon>Burkholderiaceae</taxon>
        <taxon>Trinickia</taxon>
    </lineage>
</organism>
<feature type="domain" description="RecX third three-helical" evidence="8">
    <location>
        <begin position="160"/>
        <end position="205"/>
    </location>
</feature>
<evidence type="ECO:0000256" key="3">
    <source>
        <dbReference type="ARBA" id="ARBA00018111"/>
    </source>
</evidence>
<comment type="caution">
    <text evidence="9">The sequence shown here is derived from an EMBL/GenBank/DDBJ whole genome shotgun (WGS) entry which is preliminary data.</text>
</comment>
<proteinExistence type="inferred from homology"/>
<dbReference type="Gene3D" id="1.10.10.10">
    <property type="entry name" value="Winged helix-like DNA-binding domain superfamily/Winged helix DNA-binding domain"/>
    <property type="match status" value="3"/>
</dbReference>
<evidence type="ECO:0000313" key="10">
    <source>
        <dbReference type="Proteomes" id="UP000280434"/>
    </source>
</evidence>
<comment type="function">
    <text evidence="5">Modulates RecA activity.</text>
</comment>
<evidence type="ECO:0000256" key="2">
    <source>
        <dbReference type="ARBA" id="ARBA00009695"/>
    </source>
</evidence>
<feature type="compositionally biased region" description="Basic and acidic residues" evidence="6">
    <location>
        <begin position="13"/>
        <end position="34"/>
    </location>
</feature>
<dbReference type="RefSeq" id="WP_121277896.1">
    <property type="nucleotide sequence ID" value="NZ_RBZV01000003.1"/>
</dbReference>
<sequence length="213" mass="23893">MIRKGRAAPGADRGSRRYGESGDSRDGDTAERGSLDPLDPASGYESPESSESSRTSRERETRSNRPTRSLKARALDYLSRREYSRTELSRKLAPFAEEGDSLDALIDTLEREGWLSDARFAESVVHRRAARMGANRIVSELRRHAVDDTLIEAVGAELRETEYSRAQAVWRKKFGELPQTPAERAKQARFLAMRGFSSATITKILKGDDDWGE</sequence>
<gene>
    <name evidence="5 9" type="primary">recX</name>
    <name evidence="9" type="ORF">D7S89_09820</name>
</gene>
<feature type="compositionally biased region" description="Basic and acidic residues" evidence="6">
    <location>
        <begin position="54"/>
        <end position="63"/>
    </location>
</feature>
<evidence type="ECO:0000259" key="8">
    <source>
        <dbReference type="Pfam" id="PF21981"/>
    </source>
</evidence>
<evidence type="ECO:0000256" key="4">
    <source>
        <dbReference type="ARBA" id="ARBA00022490"/>
    </source>
</evidence>
<dbReference type="HAMAP" id="MF_01114">
    <property type="entry name" value="RecX"/>
    <property type="match status" value="1"/>
</dbReference>
<feature type="domain" description="RecX second three-helical" evidence="7">
    <location>
        <begin position="116"/>
        <end position="154"/>
    </location>
</feature>
<dbReference type="NCBIfam" id="NF001055">
    <property type="entry name" value="PRK00117.2-5"/>
    <property type="match status" value="1"/>
</dbReference>
<evidence type="ECO:0000256" key="5">
    <source>
        <dbReference type="HAMAP-Rule" id="MF_01114"/>
    </source>
</evidence>
<keyword evidence="10" id="KW-1185">Reference proteome</keyword>
<comment type="subcellular location">
    <subcellularLocation>
        <location evidence="1 5">Cytoplasm</location>
    </subcellularLocation>
</comment>
<protein>
    <recommendedName>
        <fullName evidence="3 5">Regulatory protein RecX</fullName>
    </recommendedName>
</protein>
<dbReference type="Pfam" id="PF21981">
    <property type="entry name" value="RecX_HTH3"/>
    <property type="match status" value="1"/>
</dbReference>
<name>A0A494XG51_9BURK</name>
<comment type="similarity">
    <text evidence="2 5">Belongs to the RecX family.</text>
</comment>
<keyword evidence="4 5" id="KW-0963">Cytoplasm</keyword>
<evidence type="ECO:0000256" key="6">
    <source>
        <dbReference type="SAM" id="MobiDB-lite"/>
    </source>
</evidence>
<dbReference type="EMBL" id="RBZV01000003">
    <property type="protein sequence ID" value="RKP49508.1"/>
    <property type="molecule type" value="Genomic_DNA"/>
</dbReference>
<dbReference type="GO" id="GO:0005737">
    <property type="term" value="C:cytoplasm"/>
    <property type="evidence" value="ECO:0007669"/>
    <property type="project" value="UniProtKB-SubCell"/>
</dbReference>
<dbReference type="Pfam" id="PF02631">
    <property type="entry name" value="RecX_HTH2"/>
    <property type="match status" value="1"/>
</dbReference>
<dbReference type="AlphaFoldDB" id="A0A494XG51"/>
<dbReference type="Proteomes" id="UP000280434">
    <property type="component" value="Unassembled WGS sequence"/>
</dbReference>
<evidence type="ECO:0000256" key="1">
    <source>
        <dbReference type="ARBA" id="ARBA00004496"/>
    </source>
</evidence>
<dbReference type="InterPro" id="IPR053925">
    <property type="entry name" value="RecX_HTH_3rd"/>
</dbReference>
<reference evidence="9 10" key="1">
    <citation type="submission" date="2018-10" db="EMBL/GenBank/DDBJ databases">
        <title>Paraburkholderia sp. 7MK8-2, isolated from soil.</title>
        <authorList>
            <person name="Gao Z.-H."/>
            <person name="Qiu L.-H."/>
        </authorList>
    </citation>
    <scope>NUCLEOTIDE SEQUENCE [LARGE SCALE GENOMIC DNA]</scope>
    <source>
        <strain evidence="9 10">7MK8-2</strain>
    </source>
</reference>
<dbReference type="PANTHER" id="PTHR33602">
    <property type="entry name" value="REGULATORY PROTEIN RECX FAMILY PROTEIN"/>
    <property type="match status" value="1"/>
</dbReference>